<accession>A0A9Q1GC80</accession>
<dbReference type="OrthoDB" id="3263820at2759"/>
<evidence type="ECO:0008006" key="4">
    <source>
        <dbReference type="Google" id="ProtNLM"/>
    </source>
</evidence>
<feature type="region of interest" description="Disordered" evidence="1">
    <location>
        <begin position="294"/>
        <end position="342"/>
    </location>
</feature>
<evidence type="ECO:0000313" key="2">
    <source>
        <dbReference type="EMBL" id="KAJ8381292.1"/>
    </source>
</evidence>
<dbReference type="PANTHER" id="PTHR33053">
    <property type="entry name" value="PROTEIN, PUTATIVE-RELATED"/>
    <property type="match status" value="1"/>
</dbReference>
<organism evidence="2 3">
    <name type="scientific">Synaphobranchus kaupii</name>
    <name type="common">Kaup's arrowtooth eel</name>
    <dbReference type="NCBI Taxonomy" id="118154"/>
    <lineage>
        <taxon>Eukaryota</taxon>
        <taxon>Metazoa</taxon>
        <taxon>Chordata</taxon>
        <taxon>Craniata</taxon>
        <taxon>Vertebrata</taxon>
        <taxon>Euteleostomi</taxon>
        <taxon>Actinopterygii</taxon>
        <taxon>Neopterygii</taxon>
        <taxon>Teleostei</taxon>
        <taxon>Anguilliformes</taxon>
        <taxon>Synaphobranchidae</taxon>
        <taxon>Synaphobranchus</taxon>
    </lineage>
</organism>
<dbReference type="AlphaFoldDB" id="A0A9Q1GC80"/>
<reference evidence="2" key="1">
    <citation type="journal article" date="2023" name="Science">
        <title>Genome structures resolve the early diversification of teleost fishes.</title>
        <authorList>
            <person name="Parey E."/>
            <person name="Louis A."/>
            <person name="Montfort J."/>
            <person name="Bouchez O."/>
            <person name="Roques C."/>
            <person name="Iampietro C."/>
            <person name="Lluch J."/>
            <person name="Castinel A."/>
            <person name="Donnadieu C."/>
            <person name="Desvignes T."/>
            <person name="Floi Bucao C."/>
            <person name="Jouanno E."/>
            <person name="Wen M."/>
            <person name="Mejri S."/>
            <person name="Dirks R."/>
            <person name="Jansen H."/>
            <person name="Henkel C."/>
            <person name="Chen W.J."/>
            <person name="Zahm M."/>
            <person name="Cabau C."/>
            <person name="Klopp C."/>
            <person name="Thompson A.W."/>
            <person name="Robinson-Rechavi M."/>
            <person name="Braasch I."/>
            <person name="Lecointre G."/>
            <person name="Bobe J."/>
            <person name="Postlethwait J.H."/>
            <person name="Berthelot C."/>
            <person name="Roest Crollius H."/>
            <person name="Guiguen Y."/>
        </authorList>
    </citation>
    <scope>NUCLEOTIDE SEQUENCE</scope>
    <source>
        <strain evidence="2">WJC10195</strain>
    </source>
</reference>
<comment type="caution">
    <text evidence="2">The sequence shown here is derived from an EMBL/GenBank/DDBJ whole genome shotgun (WGS) entry which is preliminary data.</text>
</comment>
<keyword evidence="3" id="KW-1185">Reference proteome</keyword>
<sequence length="535" mass="61510">MTKQYSGYFGCERCEQRGVWLNRVTYQDTDDLFLRTDRSFRNQSQPEHHHGSTPLSDLPIDMVQAFPIDYMHQACLGVMKRLLLIWTKGERGLRISASQVQEISGRLLLLKEDIPSVFARKPRGLDHLERWKATEFRQFLLYTGKLVLKGILNNEAYLHFLTFSVAMGILVCPTLIEEHANYAQELLHYFVLKGRVLMYSIVEFVEEKTVEMVPQSWIVTLDEDKYCYWPPSTTNIARRIKCSERPDVKLWSVHKVRVFASAADYDTARRWSRKAEANSSVDAEDEMECKRTIRRPKALCTSNDGPQTAKKAKKQLPPPKNQENGLYSPKLPPKPKHQHATFRPQNHIRSPINPSPARLCHSQPASGSHQLATSVTQRGHDEFQRMVLQKLDTIIQNQKEELCLLQRVVAGTRTVSEEIVMEPAQTLLELRNLEEKLQNAEFKNKLIIQLSTMGGLNLGETVRRTMSKLATWSVWTEFSLKGKKGKRPLENMTTCNVLQRAIQKSHPGRSLKDIEGHMTETMKHAPAKCRKQVIE</sequence>
<dbReference type="Proteomes" id="UP001152622">
    <property type="component" value="Chromosome 1"/>
</dbReference>
<dbReference type="EMBL" id="JAINUF010000001">
    <property type="protein sequence ID" value="KAJ8381292.1"/>
    <property type="molecule type" value="Genomic_DNA"/>
</dbReference>
<protein>
    <recommendedName>
        <fullName evidence="4">DUF4806 domain-containing protein</fullName>
    </recommendedName>
</protein>
<name>A0A9Q1GC80_SYNKA</name>
<evidence type="ECO:0000313" key="3">
    <source>
        <dbReference type="Proteomes" id="UP001152622"/>
    </source>
</evidence>
<evidence type="ECO:0000256" key="1">
    <source>
        <dbReference type="SAM" id="MobiDB-lite"/>
    </source>
</evidence>
<proteinExistence type="predicted"/>
<gene>
    <name evidence="2" type="ORF">SKAU_G00020700</name>
</gene>